<dbReference type="Pfam" id="PF12511">
    <property type="entry name" value="DUF3716"/>
    <property type="match status" value="1"/>
</dbReference>
<dbReference type="OrthoDB" id="3545073at2759"/>
<proteinExistence type="predicted"/>
<dbReference type="InParanoid" id="W3WLC2"/>
<organism evidence="1 2">
    <name type="scientific">Pestalotiopsis fici (strain W106-1 / CGMCC3.15140)</name>
    <dbReference type="NCBI Taxonomy" id="1229662"/>
    <lineage>
        <taxon>Eukaryota</taxon>
        <taxon>Fungi</taxon>
        <taxon>Dikarya</taxon>
        <taxon>Ascomycota</taxon>
        <taxon>Pezizomycotina</taxon>
        <taxon>Sordariomycetes</taxon>
        <taxon>Xylariomycetidae</taxon>
        <taxon>Amphisphaeriales</taxon>
        <taxon>Sporocadaceae</taxon>
        <taxon>Pestalotiopsis</taxon>
    </lineage>
</organism>
<dbReference type="RefSeq" id="XP_007841329.1">
    <property type="nucleotide sequence ID" value="XM_007843138.1"/>
</dbReference>
<keyword evidence="2" id="KW-1185">Reference proteome</keyword>
<dbReference type="Proteomes" id="UP000030651">
    <property type="component" value="Unassembled WGS sequence"/>
</dbReference>
<name>W3WLC2_PESFW</name>
<gene>
    <name evidence="1" type="ORF">PFICI_14557</name>
</gene>
<dbReference type="EMBL" id="KI912121">
    <property type="protein sequence ID" value="ETS73611.1"/>
    <property type="molecule type" value="Genomic_DNA"/>
</dbReference>
<dbReference type="AlphaFoldDB" id="W3WLC2"/>
<dbReference type="GeneID" id="19279570"/>
<dbReference type="KEGG" id="pfy:PFICI_14557"/>
<reference evidence="2" key="1">
    <citation type="journal article" date="2015" name="BMC Genomics">
        <title>Genomic and transcriptomic analysis of the endophytic fungus Pestalotiopsis fici reveals its lifestyle and high potential for synthesis of natural products.</title>
        <authorList>
            <person name="Wang X."/>
            <person name="Zhang X."/>
            <person name="Liu L."/>
            <person name="Xiang M."/>
            <person name="Wang W."/>
            <person name="Sun X."/>
            <person name="Che Y."/>
            <person name="Guo L."/>
            <person name="Liu G."/>
            <person name="Guo L."/>
            <person name="Wang C."/>
            <person name="Yin W.B."/>
            <person name="Stadler M."/>
            <person name="Zhang X."/>
            <person name="Liu X."/>
        </authorList>
    </citation>
    <scope>NUCLEOTIDE SEQUENCE [LARGE SCALE GENOMIC DNA]</scope>
    <source>
        <strain evidence="2">W106-1 / CGMCC3.15140</strain>
    </source>
</reference>
<evidence type="ECO:0000313" key="2">
    <source>
        <dbReference type="Proteomes" id="UP000030651"/>
    </source>
</evidence>
<accession>W3WLC2</accession>
<sequence length="215" mass="23698">MSPHKNSWTVLCETYPDLQLNPEELPQEEVLSSLASLPARDTLEINPGRGRTDFNLRRRNYNLKAVLAQISGEKQSDDDICTWCESGKGQWLGCVQVPGGTGSCANCLYGTNRCSLREDAAEDFEPETTTVAPKSAPTARVSKTSAATASTFTITPRKLVSTANDSTDPTIGLNGVPNLLHLKRMPPNKQEEVLQLCRDRIEQLQDYIDIAEGRF</sequence>
<protein>
    <submittedName>
        <fullName evidence="1">Uncharacterized protein</fullName>
    </submittedName>
</protein>
<evidence type="ECO:0000313" key="1">
    <source>
        <dbReference type="EMBL" id="ETS73611.1"/>
    </source>
</evidence>
<dbReference type="HOGENOM" id="CLU_1283654_0_0_1"/>
<dbReference type="InterPro" id="IPR022190">
    <property type="entry name" value="DUF3716"/>
</dbReference>